<dbReference type="OrthoDB" id="2896404at2759"/>
<keyword evidence="1" id="KW-1133">Transmembrane helix</keyword>
<evidence type="ECO:0000313" key="2">
    <source>
        <dbReference type="EMBL" id="KAF9450979.1"/>
    </source>
</evidence>
<feature type="transmembrane region" description="Helical" evidence="1">
    <location>
        <begin position="238"/>
        <end position="256"/>
    </location>
</feature>
<keyword evidence="1" id="KW-0472">Membrane</keyword>
<reference evidence="2" key="1">
    <citation type="submission" date="2020-11" db="EMBL/GenBank/DDBJ databases">
        <authorList>
            <consortium name="DOE Joint Genome Institute"/>
            <person name="Ahrendt S."/>
            <person name="Riley R."/>
            <person name="Andreopoulos W."/>
            <person name="Labutti K."/>
            <person name="Pangilinan J."/>
            <person name="Ruiz-Duenas F.J."/>
            <person name="Barrasa J.M."/>
            <person name="Sanchez-Garcia M."/>
            <person name="Camarero S."/>
            <person name="Miyauchi S."/>
            <person name="Serrano A."/>
            <person name="Linde D."/>
            <person name="Babiker R."/>
            <person name="Drula E."/>
            <person name="Ayuso-Fernandez I."/>
            <person name="Pacheco R."/>
            <person name="Padilla G."/>
            <person name="Ferreira P."/>
            <person name="Barriuso J."/>
            <person name="Kellner H."/>
            <person name="Castanera R."/>
            <person name="Alfaro M."/>
            <person name="Ramirez L."/>
            <person name="Pisabarro A.G."/>
            <person name="Kuo A."/>
            <person name="Tritt A."/>
            <person name="Lipzen A."/>
            <person name="He G."/>
            <person name="Yan M."/>
            <person name="Ng V."/>
            <person name="Cullen D."/>
            <person name="Martin F."/>
            <person name="Rosso M.-N."/>
            <person name="Henrissat B."/>
            <person name="Hibbett D."/>
            <person name="Martinez A.T."/>
            <person name="Grigoriev I.V."/>
        </authorList>
    </citation>
    <scope>NUCLEOTIDE SEQUENCE</scope>
    <source>
        <strain evidence="2">MF-IS2</strain>
    </source>
</reference>
<keyword evidence="1" id="KW-0812">Transmembrane</keyword>
<protein>
    <submittedName>
        <fullName evidence="2">Uncharacterized protein</fullName>
    </submittedName>
</protein>
<feature type="transmembrane region" description="Helical" evidence="1">
    <location>
        <begin position="40"/>
        <end position="59"/>
    </location>
</feature>
<comment type="caution">
    <text evidence="2">The sequence shown here is derived from an EMBL/GenBank/DDBJ whole genome shotgun (WGS) entry which is preliminary data.</text>
</comment>
<proteinExistence type="predicted"/>
<dbReference type="Proteomes" id="UP000807342">
    <property type="component" value="Unassembled WGS sequence"/>
</dbReference>
<name>A0A9P5XHD5_9AGAR</name>
<feature type="transmembrane region" description="Helical" evidence="1">
    <location>
        <begin position="71"/>
        <end position="91"/>
    </location>
</feature>
<feature type="transmembrane region" description="Helical" evidence="1">
    <location>
        <begin position="203"/>
        <end position="226"/>
    </location>
</feature>
<gene>
    <name evidence="2" type="ORF">P691DRAFT_788090</name>
</gene>
<evidence type="ECO:0000256" key="1">
    <source>
        <dbReference type="SAM" id="Phobius"/>
    </source>
</evidence>
<accession>A0A9P5XHD5</accession>
<evidence type="ECO:0000313" key="3">
    <source>
        <dbReference type="Proteomes" id="UP000807342"/>
    </source>
</evidence>
<feature type="transmembrane region" description="Helical" evidence="1">
    <location>
        <begin position="7"/>
        <end position="28"/>
    </location>
</feature>
<sequence>MSRHTLVIAFDVLCFLAVLSILCTLLPAMLSRNVKRSVGWYSLMVAWLLFSVGYVLLVGRQERPEEPPRGLCLAQVLLTYPAPALMFAGPLPPTQTHSDANPGCGVVLFQNIKLKVWQSWANQNHSDILGGNLSQMEPAPNGLYCHINGLTQNLLVTTIIVLHPPVIGEKGLVLNFIYSVWTGFSMYRHWASFRRLSQTDRHIFLTVYIRFLFVTISAFIALVFSIRSYSALTDPDTGNFSIAYPFIAICIALAFGTQKDMLQAWVFWKYSEPCNTIVFHGHTSATTGGIFPSRNPLSIGTLLPHPQEEKQESQCPTIVYSQSSATTSIHKPRLEEGMLKGHIESSGQ</sequence>
<organism evidence="2 3">
    <name type="scientific">Macrolepiota fuliginosa MF-IS2</name>
    <dbReference type="NCBI Taxonomy" id="1400762"/>
    <lineage>
        <taxon>Eukaryota</taxon>
        <taxon>Fungi</taxon>
        <taxon>Dikarya</taxon>
        <taxon>Basidiomycota</taxon>
        <taxon>Agaricomycotina</taxon>
        <taxon>Agaricomycetes</taxon>
        <taxon>Agaricomycetidae</taxon>
        <taxon>Agaricales</taxon>
        <taxon>Agaricineae</taxon>
        <taxon>Agaricaceae</taxon>
        <taxon>Macrolepiota</taxon>
    </lineage>
</organism>
<keyword evidence="3" id="KW-1185">Reference proteome</keyword>
<dbReference type="EMBL" id="MU151093">
    <property type="protein sequence ID" value="KAF9450979.1"/>
    <property type="molecule type" value="Genomic_DNA"/>
</dbReference>
<dbReference type="AlphaFoldDB" id="A0A9P5XHD5"/>